<dbReference type="Proteomes" id="UP000268372">
    <property type="component" value="Unassembled WGS sequence"/>
</dbReference>
<protein>
    <submittedName>
        <fullName evidence="1">Uncharacterized protein</fullName>
    </submittedName>
</protein>
<organism evidence="1 2">
    <name type="scientific">Paenimyroides viscosum</name>
    <dbReference type="NCBI Taxonomy" id="2488729"/>
    <lineage>
        <taxon>Bacteria</taxon>
        <taxon>Pseudomonadati</taxon>
        <taxon>Bacteroidota</taxon>
        <taxon>Flavobacteriia</taxon>
        <taxon>Flavobacteriales</taxon>
        <taxon>Flavobacteriaceae</taxon>
        <taxon>Paenimyroides</taxon>
    </lineage>
</organism>
<dbReference type="AlphaFoldDB" id="A0A3P1B206"/>
<reference evidence="1 2" key="1">
    <citation type="submission" date="2018-11" db="EMBL/GenBank/DDBJ databases">
        <title>Flavobacterium sp. nov., YIM 102796 draft genome.</title>
        <authorList>
            <person name="Li G."/>
            <person name="Jiang Y."/>
        </authorList>
    </citation>
    <scope>NUCLEOTIDE SEQUENCE [LARGE SCALE GENOMIC DNA]</scope>
    <source>
        <strain evidence="1 2">YIM 102796</strain>
    </source>
</reference>
<dbReference type="EMBL" id="RQTJ01000012">
    <property type="protein sequence ID" value="RRA95008.1"/>
    <property type="molecule type" value="Genomic_DNA"/>
</dbReference>
<evidence type="ECO:0000313" key="2">
    <source>
        <dbReference type="Proteomes" id="UP000268372"/>
    </source>
</evidence>
<accession>A0A3P1B206</accession>
<keyword evidence="2" id="KW-1185">Reference proteome</keyword>
<evidence type="ECO:0000313" key="1">
    <source>
        <dbReference type="EMBL" id="RRA95008.1"/>
    </source>
</evidence>
<gene>
    <name evidence="1" type="ORF">EG242_07385</name>
</gene>
<dbReference type="RefSeq" id="WP_124899258.1">
    <property type="nucleotide sequence ID" value="NZ_RQTJ01000012.1"/>
</dbReference>
<sequence length="79" mass="8924">MTERQNLGINEQVFQGNKLNNISNSLGVKFITPIDYQLTQLNLNTNSINLNTSQFTSGLYRVVLVCDNNVIESHNLIIQ</sequence>
<proteinExistence type="predicted"/>
<name>A0A3P1B206_9FLAO</name>
<comment type="caution">
    <text evidence="1">The sequence shown here is derived from an EMBL/GenBank/DDBJ whole genome shotgun (WGS) entry which is preliminary data.</text>
</comment>